<proteinExistence type="predicted"/>
<reference evidence="3 4" key="1">
    <citation type="submission" date="2019-03" db="EMBL/GenBank/DDBJ databases">
        <title>Deep-cultivation of Planctomycetes and their phenomic and genomic characterization uncovers novel biology.</title>
        <authorList>
            <person name="Wiegand S."/>
            <person name="Jogler M."/>
            <person name="Boedeker C."/>
            <person name="Pinto D."/>
            <person name="Vollmers J."/>
            <person name="Rivas-Marin E."/>
            <person name="Kohn T."/>
            <person name="Peeters S.H."/>
            <person name="Heuer A."/>
            <person name="Rast P."/>
            <person name="Oberbeckmann S."/>
            <person name="Bunk B."/>
            <person name="Jeske O."/>
            <person name="Meyerdierks A."/>
            <person name="Storesund J.E."/>
            <person name="Kallscheuer N."/>
            <person name="Luecker S."/>
            <person name="Lage O.M."/>
            <person name="Pohl T."/>
            <person name="Merkel B.J."/>
            <person name="Hornburger P."/>
            <person name="Mueller R.-W."/>
            <person name="Bruemmer F."/>
            <person name="Labrenz M."/>
            <person name="Spormann A.M."/>
            <person name="Op den Camp H."/>
            <person name="Overmann J."/>
            <person name="Amann R."/>
            <person name="Jetten M.S.M."/>
            <person name="Mascher T."/>
            <person name="Medema M.H."/>
            <person name="Devos D.P."/>
            <person name="Kaster A.-K."/>
            <person name="Ovreas L."/>
            <person name="Rohde M."/>
            <person name="Galperin M.Y."/>
            <person name="Jogler C."/>
        </authorList>
    </citation>
    <scope>NUCLEOTIDE SEQUENCE [LARGE SCALE GENOMIC DNA]</scope>
    <source>
        <strain evidence="1 4">V144</strain>
        <strain evidence="2 3">V202</strain>
    </source>
</reference>
<evidence type="ECO:0000313" key="4">
    <source>
        <dbReference type="Proteomes" id="UP000318704"/>
    </source>
</evidence>
<sequence>MNASFALLIGLSAWQYDGEVIPASTVSAPATISLASCECSYPAAHSCMPGGSCQSGGGDGSGGGYGVCNMCGSSYCNGFCKLKKRPWWNWKTTGDMYPHYPYTPVYHGYYYFRPYNYTNVLKQKGEVVAIGGDPRAPYSHKMFVQIYAQIDLTSYEESPANGEDLPVLGPIHTPLPSLEDILKSK</sequence>
<protein>
    <submittedName>
        <fullName evidence="2">Uncharacterized protein</fullName>
    </submittedName>
</protein>
<name>A0A517WW45_9PLAN</name>
<dbReference type="EMBL" id="CP037920">
    <property type="protein sequence ID" value="QDT98290.1"/>
    <property type="molecule type" value="Genomic_DNA"/>
</dbReference>
<gene>
    <name evidence="1" type="ORF">V144x_37760</name>
    <name evidence="2" type="ORF">V202x_28700</name>
</gene>
<keyword evidence="3" id="KW-1185">Reference proteome</keyword>
<organism evidence="2 3">
    <name type="scientific">Gimesia aquarii</name>
    <dbReference type="NCBI Taxonomy" id="2527964"/>
    <lineage>
        <taxon>Bacteria</taxon>
        <taxon>Pseudomonadati</taxon>
        <taxon>Planctomycetota</taxon>
        <taxon>Planctomycetia</taxon>
        <taxon>Planctomycetales</taxon>
        <taxon>Planctomycetaceae</taxon>
        <taxon>Gimesia</taxon>
    </lineage>
</organism>
<accession>A0A517WW45</accession>
<evidence type="ECO:0000313" key="2">
    <source>
        <dbReference type="EMBL" id="QDU09495.1"/>
    </source>
</evidence>
<dbReference type="EMBL" id="CP037422">
    <property type="protein sequence ID" value="QDU09495.1"/>
    <property type="molecule type" value="Genomic_DNA"/>
</dbReference>
<evidence type="ECO:0000313" key="1">
    <source>
        <dbReference type="EMBL" id="QDT98290.1"/>
    </source>
</evidence>
<dbReference type="KEGG" id="gaw:V144x_37760"/>
<dbReference type="Proteomes" id="UP000318704">
    <property type="component" value="Chromosome"/>
</dbReference>
<evidence type="ECO:0000313" key="3">
    <source>
        <dbReference type="Proteomes" id="UP000318384"/>
    </source>
</evidence>
<dbReference type="AlphaFoldDB" id="A0A517WW45"/>
<dbReference type="RefSeq" id="WP_144986829.1">
    <property type="nucleotide sequence ID" value="NZ_CP037422.1"/>
</dbReference>
<dbReference type="OrthoDB" id="274701at2"/>
<dbReference type="Proteomes" id="UP000318384">
    <property type="component" value="Chromosome"/>
</dbReference>
<accession>A0A517VZ86</accession>